<evidence type="ECO:0000313" key="2">
    <source>
        <dbReference type="EMBL" id="CAH9122668.1"/>
    </source>
</evidence>
<protein>
    <recommendedName>
        <fullName evidence="4">BED-type domain-containing protein</fullName>
    </recommendedName>
</protein>
<dbReference type="GO" id="GO:0005634">
    <property type="term" value="C:nucleus"/>
    <property type="evidence" value="ECO:0007669"/>
    <property type="project" value="TreeGrafter"/>
</dbReference>
<dbReference type="SUPFAM" id="SSF57667">
    <property type="entry name" value="beta-beta-alpha zinc fingers"/>
    <property type="match status" value="1"/>
</dbReference>
<dbReference type="EMBL" id="CAMAPF010000926">
    <property type="protein sequence ID" value="CAH9122668.1"/>
    <property type="molecule type" value="Genomic_DNA"/>
</dbReference>
<dbReference type="AlphaFoldDB" id="A0AAV0EJG0"/>
<dbReference type="PANTHER" id="PTHR34396:SF25">
    <property type="entry name" value="BOUNDARY ELEMENT ASSOCIATED FACTOR"/>
    <property type="match status" value="1"/>
</dbReference>
<sequence length="132" mass="14901">MSTENASIQLNPHTPSSVVVESNELQEQSDQVERIEPAVASHGTSQNAEEEEFQIKKRKKTSDVWDDFEVVMVKGVNKAMCTFCSRHFALIKSGTTTSYKRHLKNCVQRKLKLKTSKGNFLWQGCLLLIQSG</sequence>
<evidence type="ECO:0008006" key="4">
    <source>
        <dbReference type="Google" id="ProtNLM"/>
    </source>
</evidence>
<dbReference type="InterPro" id="IPR053031">
    <property type="entry name" value="Cuticle_assoc_protein"/>
</dbReference>
<dbReference type="SMART" id="SM00614">
    <property type="entry name" value="ZnF_BED"/>
    <property type="match status" value="1"/>
</dbReference>
<organism evidence="2 3">
    <name type="scientific">Cuscuta epithymum</name>
    <dbReference type="NCBI Taxonomy" id="186058"/>
    <lineage>
        <taxon>Eukaryota</taxon>
        <taxon>Viridiplantae</taxon>
        <taxon>Streptophyta</taxon>
        <taxon>Embryophyta</taxon>
        <taxon>Tracheophyta</taxon>
        <taxon>Spermatophyta</taxon>
        <taxon>Magnoliopsida</taxon>
        <taxon>eudicotyledons</taxon>
        <taxon>Gunneridae</taxon>
        <taxon>Pentapetalae</taxon>
        <taxon>asterids</taxon>
        <taxon>lamiids</taxon>
        <taxon>Solanales</taxon>
        <taxon>Convolvulaceae</taxon>
        <taxon>Cuscuteae</taxon>
        <taxon>Cuscuta</taxon>
        <taxon>Cuscuta subgen. Cuscuta</taxon>
    </lineage>
</organism>
<feature type="region of interest" description="Disordered" evidence="1">
    <location>
        <begin position="1"/>
        <end position="31"/>
    </location>
</feature>
<evidence type="ECO:0000313" key="3">
    <source>
        <dbReference type="Proteomes" id="UP001152523"/>
    </source>
</evidence>
<dbReference type="GO" id="GO:0006357">
    <property type="term" value="P:regulation of transcription by RNA polymerase II"/>
    <property type="evidence" value="ECO:0007669"/>
    <property type="project" value="TreeGrafter"/>
</dbReference>
<name>A0AAV0EJG0_9ASTE</name>
<comment type="caution">
    <text evidence="2">The sequence shown here is derived from an EMBL/GenBank/DDBJ whole genome shotgun (WGS) entry which is preliminary data.</text>
</comment>
<dbReference type="InterPro" id="IPR036236">
    <property type="entry name" value="Znf_C2H2_sf"/>
</dbReference>
<gene>
    <name evidence="2" type="ORF">CEPIT_LOCUS24638</name>
</gene>
<reference evidence="2" key="1">
    <citation type="submission" date="2022-07" db="EMBL/GenBank/DDBJ databases">
        <authorList>
            <person name="Macas J."/>
            <person name="Novak P."/>
            <person name="Neumann P."/>
        </authorList>
    </citation>
    <scope>NUCLEOTIDE SEQUENCE</scope>
</reference>
<feature type="compositionally biased region" description="Polar residues" evidence="1">
    <location>
        <begin position="1"/>
        <end position="29"/>
    </location>
</feature>
<dbReference type="GO" id="GO:1990837">
    <property type="term" value="F:sequence-specific double-stranded DNA binding"/>
    <property type="evidence" value="ECO:0007669"/>
    <property type="project" value="TreeGrafter"/>
</dbReference>
<proteinExistence type="predicted"/>
<evidence type="ECO:0000256" key="1">
    <source>
        <dbReference type="SAM" id="MobiDB-lite"/>
    </source>
</evidence>
<accession>A0AAV0EJG0</accession>
<dbReference type="Proteomes" id="UP001152523">
    <property type="component" value="Unassembled WGS sequence"/>
</dbReference>
<keyword evidence="3" id="KW-1185">Reference proteome</keyword>
<dbReference type="PANTHER" id="PTHR34396">
    <property type="entry name" value="OS03G0264950 PROTEIN-RELATED"/>
    <property type="match status" value="1"/>
</dbReference>